<dbReference type="EMBL" id="MU069560">
    <property type="protein sequence ID" value="KAF5838960.1"/>
    <property type="molecule type" value="Genomic_DNA"/>
</dbReference>
<protein>
    <submittedName>
        <fullName evidence="1">Uncharacterized protein</fullName>
    </submittedName>
</protein>
<comment type="caution">
    <text evidence="1">The sequence shown here is derived from an EMBL/GenBank/DDBJ whole genome shotgun (WGS) entry which is preliminary data.</text>
</comment>
<evidence type="ECO:0000313" key="2">
    <source>
        <dbReference type="Proteomes" id="UP000815325"/>
    </source>
</evidence>
<dbReference type="Gene3D" id="6.10.140.1740">
    <property type="match status" value="1"/>
</dbReference>
<proteinExistence type="predicted"/>
<gene>
    <name evidence="1" type="ORF">DUNSADRAFT_1905</name>
</gene>
<evidence type="ECO:0000313" key="1">
    <source>
        <dbReference type="EMBL" id="KAF5838960.1"/>
    </source>
</evidence>
<organism evidence="1 2">
    <name type="scientific">Dunaliella salina</name>
    <name type="common">Green alga</name>
    <name type="synonym">Protococcus salinus</name>
    <dbReference type="NCBI Taxonomy" id="3046"/>
    <lineage>
        <taxon>Eukaryota</taxon>
        <taxon>Viridiplantae</taxon>
        <taxon>Chlorophyta</taxon>
        <taxon>core chlorophytes</taxon>
        <taxon>Chlorophyceae</taxon>
        <taxon>CS clade</taxon>
        <taxon>Chlamydomonadales</taxon>
        <taxon>Dunaliellaceae</taxon>
        <taxon>Dunaliella</taxon>
    </lineage>
</organism>
<dbReference type="Proteomes" id="UP000815325">
    <property type="component" value="Unassembled WGS sequence"/>
</dbReference>
<name>A0ABQ7GWI8_DUNSA</name>
<reference evidence="1" key="1">
    <citation type="submission" date="2017-08" db="EMBL/GenBank/DDBJ databases">
        <authorList>
            <person name="Polle J.E."/>
            <person name="Barry K."/>
            <person name="Cushman J."/>
            <person name="Schmutz J."/>
            <person name="Tran D."/>
            <person name="Hathwaick L.T."/>
            <person name="Yim W.C."/>
            <person name="Jenkins J."/>
            <person name="Mckie-Krisberg Z.M."/>
            <person name="Prochnik S."/>
            <person name="Lindquist E."/>
            <person name="Dockter R.B."/>
            <person name="Adam C."/>
            <person name="Molina H."/>
            <person name="Bunkerborg J."/>
            <person name="Jin E."/>
            <person name="Buchheim M."/>
            <person name="Magnuson J."/>
        </authorList>
    </citation>
    <scope>NUCLEOTIDE SEQUENCE</scope>
    <source>
        <strain evidence="1">CCAP 19/18</strain>
    </source>
</reference>
<sequence length="138" mass="15139">MQNSLTQTIYLESYVESTVFLPTELQRILSIIKSLDVRCMELKAALAFHTTRLMALPPQHATAAAAAASGGTPNTGTSEYATLMHRVEVDHRLLAQFAEEKVSGHGLLGRGWDDAVLHKWAIGCWCSLQRKRCAALAC</sequence>
<accession>A0ABQ7GWI8</accession>
<keyword evidence="2" id="KW-1185">Reference proteome</keyword>